<keyword evidence="2 4" id="KW-0067">ATP-binding</keyword>
<evidence type="ECO:0000313" key="4">
    <source>
        <dbReference type="EMBL" id="MST54547.1"/>
    </source>
</evidence>
<accession>A0A6L5YAP1</accession>
<dbReference type="PANTHER" id="PTHR43790:SF4">
    <property type="entry name" value="GUANOSINE IMPORT ATP-BINDING PROTEIN NUPO"/>
    <property type="match status" value="1"/>
</dbReference>
<sequence length="532" mass="58316">MGGEPLLRVEQIGKAYFGNRVLKNISFSLGKGRILGLVGENGAGKSTLMNILFGMNVIAETGGYEGKFYISGKEADFRSPNDALEAGIGMVHQEFSLIPGFSVTENIVLNRESLVYNPLVEAFGDRLKTLNRADMKLRAEEAIKKLNFSLDGETLISELPVGHKEFTEIAREIDKSKTQLLVLDEPTAVLTESEAEILLDSMRRLAKNGIAIIFISHRLREVMEVCDDIVVLRDGEVVLTTEPSKTTVREIASSMVGRNIEKAAQGDAEERKFGREILKVRNLWVDMPGETVRDVNLDIKEGEIFGIGGLAGQGKLGISNGIMGLYASGGAVEFDSKAVQLNDPTSPLSMGISSVSEDRRGVGLLLDESIAWNIIFTSLQNQKRFLKPSCGGLVKVRDDNAILECARKYIQELEIKCVSPKQRVRELSGGNQQKICLAKAFETHPRLLFVSEPTRGIDVGAKKVVLDTLKRYNRELGMTIVMISSELEELRSICDRIAIIDKGTVVGIKPASASSEEFGYLMLGTSEEAANQ</sequence>
<dbReference type="PROSITE" id="PS00211">
    <property type="entry name" value="ABC_TRANSPORTER_1"/>
    <property type="match status" value="1"/>
</dbReference>
<dbReference type="InterPro" id="IPR017871">
    <property type="entry name" value="ABC_transporter-like_CS"/>
</dbReference>
<dbReference type="SMART" id="SM00382">
    <property type="entry name" value="AAA"/>
    <property type="match status" value="2"/>
</dbReference>
<dbReference type="CDD" id="cd03215">
    <property type="entry name" value="ABC_Carb_Monos_II"/>
    <property type="match status" value="1"/>
</dbReference>
<proteinExistence type="predicted"/>
<gene>
    <name evidence="4" type="ORF">FYJ74_00545</name>
</gene>
<protein>
    <submittedName>
        <fullName evidence="4">Sugar ABC transporter ATP-binding protein</fullName>
    </submittedName>
</protein>
<evidence type="ECO:0000256" key="1">
    <source>
        <dbReference type="ARBA" id="ARBA00022741"/>
    </source>
</evidence>
<dbReference type="InterPro" id="IPR027417">
    <property type="entry name" value="P-loop_NTPase"/>
</dbReference>
<comment type="caution">
    <text evidence="4">The sequence shown here is derived from an EMBL/GenBank/DDBJ whole genome shotgun (WGS) entry which is preliminary data.</text>
</comment>
<dbReference type="CDD" id="cd03216">
    <property type="entry name" value="ABC_Carb_Monos_I"/>
    <property type="match status" value="1"/>
</dbReference>
<dbReference type="Proteomes" id="UP000473699">
    <property type="component" value="Unassembled WGS sequence"/>
</dbReference>
<dbReference type="InterPro" id="IPR003439">
    <property type="entry name" value="ABC_transporter-like_ATP-bd"/>
</dbReference>
<dbReference type="InterPro" id="IPR003593">
    <property type="entry name" value="AAA+_ATPase"/>
</dbReference>
<dbReference type="InterPro" id="IPR050107">
    <property type="entry name" value="ABC_carbohydrate_import_ATPase"/>
</dbReference>
<evidence type="ECO:0000256" key="2">
    <source>
        <dbReference type="ARBA" id="ARBA00022840"/>
    </source>
</evidence>
<dbReference type="AlphaFoldDB" id="A0A6L5YAP1"/>
<evidence type="ECO:0000259" key="3">
    <source>
        <dbReference type="PROSITE" id="PS50893"/>
    </source>
</evidence>
<dbReference type="SUPFAM" id="SSF52540">
    <property type="entry name" value="P-loop containing nucleoside triphosphate hydrolases"/>
    <property type="match status" value="2"/>
</dbReference>
<dbReference type="PROSITE" id="PS50893">
    <property type="entry name" value="ABC_TRANSPORTER_2"/>
    <property type="match status" value="2"/>
</dbReference>
<evidence type="ECO:0000313" key="5">
    <source>
        <dbReference type="Proteomes" id="UP000473699"/>
    </source>
</evidence>
<reference evidence="4 5" key="1">
    <citation type="submission" date="2019-08" db="EMBL/GenBank/DDBJ databases">
        <title>In-depth cultivation of the pig gut microbiome towards novel bacterial diversity and tailored functional studies.</title>
        <authorList>
            <person name="Wylensek D."/>
            <person name="Hitch T.C.A."/>
            <person name="Clavel T."/>
        </authorList>
    </citation>
    <scope>NUCLEOTIDE SEQUENCE [LARGE SCALE GENOMIC DNA]</scope>
    <source>
        <strain evidence="4 5">SM-530-WT-4B</strain>
    </source>
</reference>
<keyword evidence="1" id="KW-0547">Nucleotide-binding</keyword>
<dbReference type="Pfam" id="PF00005">
    <property type="entry name" value="ABC_tran"/>
    <property type="match status" value="2"/>
</dbReference>
<dbReference type="Gene3D" id="3.40.50.300">
    <property type="entry name" value="P-loop containing nucleotide triphosphate hydrolases"/>
    <property type="match status" value="2"/>
</dbReference>
<organism evidence="4 5">
    <name type="scientific">Pyramidobacter porci</name>
    <dbReference type="NCBI Taxonomy" id="2605789"/>
    <lineage>
        <taxon>Bacteria</taxon>
        <taxon>Thermotogati</taxon>
        <taxon>Synergistota</taxon>
        <taxon>Synergistia</taxon>
        <taxon>Synergistales</taxon>
        <taxon>Dethiosulfovibrionaceae</taxon>
        <taxon>Pyramidobacter</taxon>
    </lineage>
</organism>
<feature type="domain" description="ABC transporter" evidence="3">
    <location>
        <begin position="275"/>
        <end position="527"/>
    </location>
</feature>
<name>A0A6L5YAP1_9BACT</name>
<dbReference type="RefSeq" id="WP_154527687.1">
    <property type="nucleotide sequence ID" value="NZ_JAXDZJ010000039.1"/>
</dbReference>
<dbReference type="GO" id="GO:0016887">
    <property type="term" value="F:ATP hydrolysis activity"/>
    <property type="evidence" value="ECO:0007669"/>
    <property type="project" value="InterPro"/>
</dbReference>
<dbReference type="GO" id="GO:0005524">
    <property type="term" value="F:ATP binding"/>
    <property type="evidence" value="ECO:0007669"/>
    <property type="project" value="UniProtKB-KW"/>
</dbReference>
<feature type="domain" description="ABC transporter" evidence="3">
    <location>
        <begin position="7"/>
        <end position="259"/>
    </location>
</feature>
<dbReference type="EMBL" id="VUNH01000001">
    <property type="protein sequence ID" value="MST54547.1"/>
    <property type="molecule type" value="Genomic_DNA"/>
</dbReference>
<keyword evidence="5" id="KW-1185">Reference proteome</keyword>
<dbReference type="PANTHER" id="PTHR43790">
    <property type="entry name" value="CARBOHYDRATE TRANSPORT ATP-BINDING PROTEIN MG119-RELATED"/>
    <property type="match status" value="1"/>
</dbReference>